<dbReference type="AlphaFoldDB" id="A0A9P5CPQ9"/>
<dbReference type="OrthoDB" id="9991317at2759"/>
<organism evidence="2 3">
    <name type="scientific">Cryphonectria parasitica (strain ATCC 38755 / EP155)</name>
    <dbReference type="NCBI Taxonomy" id="660469"/>
    <lineage>
        <taxon>Eukaryota</taxon>
        <taxon>Fungi</taxon>
        <taxon>Dikarya</taxon>
        <taxon>Ascomycota</taxon>
        <taxon>Pezizomycotina</taxon>
        <taxon>Sordariomycetes</taxon>
        <taxon>Sordariomycetidae</taxon>
        <taxon>Diaporthales</taxon>
        <taxon>Cryphonectriaceae</taxon>
        <taxon>Cryphonectria-Endothia species complex</taxon>
        <taxon>Cryphonectria</taxon>
    </lineage>
</organism>
<dbReference type="GeneID" id="63842264"/>
<reference evidence="2" key="1">
    <citation type="journal article" date="2020" name="Phytopathology">
        <title>Genome sequence of the chestnut blight fungus Cryphonectria parasitica EP155: A fundamental resource for an archetypical invasive plant pathogen.</title>
        <authorList>
            <person name="Crouch J.A."/>
            <person name="Dawe A."/>
            <person name="Aerts A."/>
            <person name="Barry K."/>
            <person name="Churchill A.C.L."/>
            <person name="Grimwood J."/>
            <person name="Hillman B."/>
            <person name="Milgroom M.G."/>
            <person name="Pangilinan J."/>
            <person name="Smith M."/>
            <person name="Salamov A."/>
            <person name="Schmutz J."/>
            <person name="Yadav J."/>
            <person name="Grigoriev I.V."/>
            <person name="Nuss D."/>
        </authorList>
    </citation>
    <scope>NUCLEOTIDE SEQUENCE</scope>
    <source>
        <strain evidence="2">EP155</strain>
    </source>
</reference>
<protein>
    <recommendedName>
        <fullName evidence="1">CHAT domain-containing protein</fullName>
    </recommendedName>
</protein>
<dbReference type="RefSeq" id="XP_040776638.1">
    <property type="nucleotide sequence ID" value="XM_040925135.1"/>
</dbReference>
<keyword evidence="3" id="KW-1185">Reference proteome</keyword>
<feature type="domain" description="CHAT" evidence="1">
    <location>
        <begin position="134"/>
        <end position="224"/>
    </location>
</feature>
<proteinExistence type="predicted"/>
<dbReference type="InterPro" id="IPR024983">
    <property type="entry name" value="CHAT_dom"/>
</dbReference>
<evidence type="ECO:0000313" key="2">
    <source>
        <dbReference type="EMBL" id="KAF3765677.1"/>
    </source>
</evidence>
<evidence type="ECO:0000313" key="3">
    <source>
        <dbReference type="Proteomes" id="UP000803844"/>
    </source>
</evidence>
<name>A0A9P5CPQ9_CRYP1</name>
<comment type="caution">
    <text evidence="2">The sequence shown here is derived from an EMBL/GenBank/DDBJ whole genome shotgun (WGS) entry which is preliminary data.</text>
</comment>
<gene>
    <name evidence="2" type="ORF">M406DRAFT_68098</name>
</gene>
<evidence type="ECO:0000259" key="1">
    <source>
        <dbReference type="Pfam" id="PF12770"/>
    </source>
</evidence>
<sequence>MDSSMTNVSQIRCDAILVERDRAPSLHLPHLYLEDIRKKAESNDLGSSDVLAWLWATIACPVLTALGFVQPPSTYKNLPRMWWVPTGPLSRFALHAAYYHGKRSYETVSIGQGIFATRCPSRTSISKRQDVLWNLPDCRVFHFAGHAHADDQNPPNSQLRLHDWKDNPLRMPDLLDLNLNAHAPFLAYLSACETGRIRNDLFLDECTHLINAVQLAGFRHVIGTWPQDML</sequence>
<dbReference type="Proteomes" id="UP000803844">
    <property type="component" value="Unassembled WGS sequence"/>
</dbReference>
<dbReference type="EMBL" id="MU032347">
    <property type="protein sequence ID" value="KAF3765677.1"/>
    <property type="molecule type" value="Genomic_DNA"/>
</dbReference>
<accession>A0A9P5CPQ9</accession>
<dbReference type="Pfam" id="PF12770">
    <property type="entry name" value="CHAT"/>
    <property type="match status" value="1"/>
</dbReference>